<dbReference type="AlphaFoldDB" id="I2Q259"/>
<dbReference type="InterPro" id="IPR036866">
    <property type="entry name" value="RibonucZ/Hydroxyglut_hydro"/>
</dbReference>
<feature type="domain" description="Metallo-beta-lactamase" evidence="1">
    <location>
        <begin position="17"/>
        <end position="229"/>
    </location>
</feature>
<dbReference type="CDD" id="cd16272">
    <property type="entry name" value="RNaseZ_MBL-fold"/>
    <property type="match status" value="1"/>
</dbReference>
<accession>I2Q259</accession>
<dbReference type="EMBL" id="JH600068">
    <property type="protein sequence ID" value="EIG53865.1"/>
    <property type="molecule type" value="Genomic_DNA"/>
</dbReference>
<sequence>MRVIFVGVGEAFDETLPNTSLWVEARATAGGGGERRKRTVLLDCGFTAAAALFACPALAAADRETGPEAVWISHFHGDHYFGLPYLLARWHEAGRTAPLTVCGGAGAGERLATVVDLAYPNLRAKLTFPLRFAAVRPGEDFSLAGLAARAAVTGHGAPCLALRLETGAGTLYYSGDGAPTEACRELARGCDLVVQEAYGLGTGIAGHGSVAEALEAARTAGAGTLALVHVRRELRREQAGEIRRLLADSGVRAFLPEPGDVFEG</sequence>
<gene>
    <name evidence="2" type="ORF">DesU5LDRAFT_2199</name>
</gene>
<reference evidence="2" key="1">
    <citation type="submission" date="2011-11" db="EMBL/GenBank/DDBJ databases">
        <title>Improved High-Quality Draft sequence of Desulfovibrio sp. U5L.</title>
        <authorList>
            <consortium name="US DOE Joint Genome Institute"/>
            <person name="Lucas S."/>
            <person name="Han J."/>
            <person name="Lapidus A."/>
            <person name="Cheng J.-F."/>
            <person name="Goodwin L."/>
            <person name="Pitluck S."/>
            <person name="Peters L."/>
            <person name="Ovchinnikova G."/>
            <person name="Held B."/>
            <person name="Detter J.C."/>
            <person name="Han C."/>
            <person name="Tapia R."/>
            <person name="Land M."/>
            <person name="Hauser L."/>
            <person name="Kyrpides N."/>
            <person name="Ivanova N."/>
            <person name="Pagani I."/>
            <person name="Gabster J."/>
            <person name="Walker C."/>
            <person name="Stolyar S."/>
            <person name="Stahl D."/>
            <person name="Arkin A."/>
            <person name="Dehal P."/>
            <person name="Hazen T."/>
            <person name="Woyke T."/>
        </authorList>
    </citation>
    <scope>NUCLEOTIDE SEQUENCE [LARGE SCALE GENOMIC DNA]</scope>
    <source>
        <strain evidence="2">U5L</strain>
    </source>
</reference>
<evidence type="ECO:0000313" key="2">
    <source>
        <dbReference type="EMBL" id="EIG53865.1"/>
    </source>
</evidence>
<dbReference type="STRING" id="596152.DesU5LDRAFT_2199"/>
<dbReference type="Gene3D" id="3.60.15.10">
    <property type="entry name" value="Ribonuclease Z/Hydroxyacylglutathione hydrolase-like"/>
    <property type="match status" value="1"/>
</dbReference>
<proteinExistence type="predicted"/>
<dbReference type="GO" id="GO:0042781">
    <property type="term" value="F:3'-tRNA processing endoribonuclease activity"/>
    <property type="evidence" value="ECO:0007669"/>
    <property type="project" value="TreeGrafter"/>
</dbReference>
<protein>
    <submittedName>
        <fullName evidence="2">Metal-dependent hydrolase, beta-lactamase superfamily III</fullName>
    </submittedName>
</protein>
<dbReference type="Pfam" id="PF12706">
    <property type="entry name" value="Lactamase_B_2"/>
    <property type="match status" value="1"/>
</dbReference>
<keyword evidence="2" id="KW-0378">Hydrolase</keyword>
<evidence type="ECO:0000259" key="1">
    <source>
        <dbReference type="SMART" id="SM00849"/>
    </source>
</evidence>
<dbReference type="SMART" id="SM00849">
    <property type="entry name" value="Lactamase_B"/>
    <property type="match status" value="1"/>
</dbReference>
<name>I2Q259_9BACT</name>
<dbReference type="PANTHER" id="PTHR46018">
    <property type="entry name" value="ZINC PHOSPHODIESTERASE ELAC PROTEIN 1"/>
    <property type="match status" value="1"/>
</dbReference>
<dbReference type="OrthoDB" id="9800940at2"/>
<organism evidence="2">
    <name type="scientific">Desulfovibrio sp. U5L</name>
    <dbReference type="NCBI Taxonomy" id="596152"/>
    <lineage>
        <taxon>Bacteria</taxon>
        <taxon>Pseudomonadati</taxon>
        <taxon>Thermodesulfobacteriota</taxon>
        <taxon>Desulfovibrionia</taxon>
        <taxon>Desulfovibrionales</taxon>
        <taxon>Desulfovibrionaceae</taxon>
        <taxon>Desulfovibrio</taxon>
    </lineage>
</organism>
<dbReference type="InterPro" id="IPR001279">
    <property type="entry name" value="Metallo-B-lactamas"/>
</dbReference>
<dbReference type="HOGENOM" id="CLU_031317_3_2_7"/>
<dbReference type="SUPFAM" id="SSF56281">
    <property type="entry name" value="Metallo-hydrolase/oxidoreductase"/>
    <property type="match status" value="1"/>
</dbReference>
<dbReference type="PANTHER" id="PTHR46018:SF7">
    <property type="entry name" value="RIBONUCLEASE Z"/>
    <property type="match status" value="1"/>
</dbReference>
<dbReference type="eggNOG" id="COG1234">
    <property type="taxonomic scope" value="Bacteria"/>
</dbReference>